<name>A0A3P3VWE5_9MICO</name>
<dbReference type="EMBL" id="RQVS01000007">
    <property type="protein sequence ID" value="RRJ86774.1"/>
    <property type="molecule type" value="Genomic_DNA"/>
</dbReference>
<keyword evidence="2" id="KW-1185">Reference proteome</keyword>
<sequence length="269" mass="30613">MRSAFVEGIRTQVRWEGDVRVPVAVKRIAVVAQFSTTRKMTRSFSRLVHELAEHDYFVLVSSACTEPGELEWPEPLPANVAVLRKPNIGYDFGSWATAFILCPQIFSAERVLQINDSLVGPFWSLDAVLADFEASYGDWWGMVRSFQVAPHLQSFFLGFTPTVLTSTTFQDYWASVKVESTKQRVIDRYEFGLSTRLYNEGFVSTAFLEAPRVVHPGLNPMIDGWRETLLVGVPFIKRELLTRPEVVTLGDRVPQVLRDEFDIDIATWM</sequence>
<protein>
    <recommendedName>
        <fullName evidence="3">Rhamnan synthesis protein F</fullName>
    </recommendedName>
</protein>
<evidence type="ECO:0008006" key="3">
    <source>
        <dbReference type="Google" id="ProtNLM"/>
    </source>
</evidence>
<organism evidence="1 2">
    <name type="scientific">Gulosibacter macacae</name>
    <dbReference type="NCBI Taxonomy" id="2488791"/>
    <lineage>
        <taxon>Bacteria</taxon>
        <taxon>Bacillati</taxon>
        <taxon>Actinomycetota</taxon>
        <taxon>Actinomycetes</taxon>
        <taxon>Micrococcales</taxon>
        <taxon>Microbacteriaceae</taxon>
        <taxon>Gulosibacter</taxon>
    </lineage>
</organism>
<evidence type="ECO:0000313" key="2">
    <source>
        <dbReference type="Proteomes" id="UP000274391"/>
    </source>
</evidence>
<dbReference type="Pfam" id="PF05045">
    <property type="entry name" value="RgpF"/>
    <property type="match status" value="1"/>
</dbReference>
<reference evidence="1 2" key="1">
    <citation type="submission" date="2018-11" db="EMBL/GenBank/DDBJ databases">
        <title>YIM 102482-1 draft genome.</title>
        <authorList>
            <person name="Li G."/>
            <person name="Jiang Y."/>
        </authorList>
    </citation>
    <scope>NUCLEOTIDE SEQUENCE [LARGE SCALE GENOMIC DNA]</scope>
    <source>
        <strain evidence="1 2">YIM 102482-1</strain>
    </source>
</reference>
<dbReference type="AlphaFoldDB" id="A0A3P3VWE5"/>
<proteinExistence type="predicted"/>
<evidence type="ECO:0000313" key="1">
    <source>
        <dbReference type="EMBL" id="RRJ86774.1"/>
    </source>
</evidence>
<dbReference type="OrthoDB" id="9815339at2"/>
<dbReference type="Proteomes" id="UP000274391">
    <property type="component" value="Unassembled WGS sequence"/>
</dbReference>
<comment type="caution">
    <text evidence="1">The sequence shown here is derived from an EMBL/GenBank/DDBJ whole genome shotgun (WGS) entry which is preliminary data.</text>
</comment>
<accession>A0A3P3VWE5</accession>
<dbReference type="InterPro" id="IPR007739">
    <property type="entry name" value="RgpF"/>
</dbReference>
<gene>
    <name evidence="1" type="ORF">EG850_07065</name>
</gene>